<reference evidence="2" key="2">
    <citation type="submission" date="2019-01" db="EMBL/GenBank/DDBJ databases">
        <title>Genome sequence of Desulfonema ishimotonii strain Tokyo 01.</title>
        <authorList>
            <person name="Fukui M."/>
        </authorList>
    </citation>
    <scope>NUCLEOTIDE SEQUENCE [LARGE SCALE GENOMIC DNA]</scope>
    <source>
        <strain evidence="2">Tokyo 01</strain>
    </source>
</reference>
<dbReference type="EMBL" id="BEXT01000001">
    <property type="protein sequence ID" value="GBC60223.1"/>
    <property type="molecule type" value="Genomic_DNA"/>
</dbReference>
<keyword evidence="2" id="KW-1185">Reference proteome</keyword>
<dbReference type="AlphaFoldDB" id="A0A401FTE1"/>
<reference evidence="2" key="1">
    <citation type="submission" date="2017-11" db="EMBL/GenBank/DDBJ databases">
        <authorList>
            <person name="Watanabe M."/>
            <person name="Kojima H."/>
        </authorList>
    </citation>
    <scope>NUCLEOTIDE SEQUENCE [LARGE SCALE GENOMIC DNA]</scope>
    <source>
        <strain evidence="2">Tokyo 01</strain>
    </source>
</reference>
<dbReference type="OrthoDB" id="9803365at2"/>
<dbReference type="Proteomes" id="UP000288096">
    <property type="component" value="Unassembled WGS sequence"/>
</dbReference>
<dbReference type="InterPro" id="IPR025293">
    <property type="entry name" value="YfiR/HmsC-like"/>
</dbReference>
<protein>
    <recommendedName>
        <fullName evidence="3">DUF4154 domain-containing protein</fullName>
    </recommendedName>
</protein>
<comment type="caution">
    <text evidence="1">The sequence shown here is derived from an EMBL/GenBank/DDBJ whole genome shotgun (WGS) entry which is preliminary data.</text>
</comment>
<evidence type="ECO:0000313" key="1">
    <source>
        <dbReference type="EMBL" id="GBC60223.1"/>
    </source>
</evidence>
<accession>A0A401FTE1</accession>
<organism evidence="1 2">
    <name type="scientific">Desulfonema ishimotonii</name>
    <dbReference type="NCBI Taxonomy" id="45657"/>
    <lineage>
        <taxon>Bacteria</taxon>
        <taxon>Pseudomonadati</taxon>
        <taxon>Thermodesulfobacteriota</taxon>
        <taxon>Desulfobacteria</taxon>
        <taxon>Desulfobacterales</taxon>
        <taxon>Desulfococcaceae</taxon>
        <taxon>Desulfonema</taxon>
    </lineage>
</organism>
<gene>
    <name evidence="1" type="ORF">DENIS_1174</name>
</gene>
<evidence type="ECO:0008006" key="3">
    <source>
        <dbReference type="Google" id="ProtNLM"/>
    </source>
</evidence>
<sequence length="194" mass="21245">MTDAPCKKRIARMAGMLGLMVIWAGLLCPARSPAQPLAGSEYQVKAGFIFHFVRFTQWPVSAFSGPDSPLVICIAAQGADADILFGLSGKVIRHREIIVRRYRPAAEADVGPCHLLFIASEDRAYVRELLSDNKKPNLLTVGETGGFTKMGGIINFFMKDNRLRFEVSRTAAREAGLKFSAQLLMSAEIVRGGE</sequence>
<dbReference type="Pfam" id="PF13689">
    <property type="entry name" value="DUF4154"/>
    <property type="match status" value="1"/>
</dbReference>
<name>A0A401FTE1_9BACT</name>
<dbReference type="RefSeq" id="WP_124327666.1">
    <property type="nucleotide sequence ID" value="NZ_BEXT01000001.1"/>
</dbReference>
<proteinExistence type="predicted"/>
<evidence type="ECO:0000313" key="2">
    <source>
        <dbReference type="Proteomes" id="UP000288096"/>
    </source>
</evidence>